<name>A0ABV7D2L0_9PROT</name>
<feature type="transmembrane region" description="Helical" evidence="1">
    <location>
        <begin position="73"/>
        <end position="93"/>
    </location>
</feature>
<comment type="caution">
    <text evidence="2">The sequence shown here is derived from an EMBL/GenBank/DDBJ whole genome shotgun (WGS) entry which is preliminary data.</text>
</comment>
<feature type="transmembrane region" description="Helical" evidence="1">
    <location>
        <begin position="12"/>
        <end position="33"/>
    </location>
</feature>
<sequence length="143" mass="16118">MFEGYPLLKRVAMGKLVGACFGIAGFFLMPVLWPDTGMMMRVAVLLWYITFGAVISLFALLTYNPVLKLKMPWWFICSFTGAWLDLVLMLFIYGDLTAMLQVWPGDGSVWACPWWFVLEGALVGLAVGFFTHNTSHHVVDETI</sequence>
<proteinExistence type="predicted"/>
<feature type="transmembrane region" description="Helical" evidence="1">
    <location>
        <begin position="39"/>
        <end position="61"/>
    </location>
</feature>
<accession>A0ABV7D2L0</accession>
<evidence type="ECO:0000313" key="2">
    <source>
        <dbReference type="EMBL" id="MFC3050847.1"/>
    </source>
</evidence>
<keyword evidence="1" id="KW-0472">Membrane</keyword>
<keyword evidence="1" id="KW-0812">Transmembrane</keyword>
<evidence type="ECO:0000313" key="3">
    <source>
        <dbReference type="Proteomes" id="UP001595444"/>
    </source>
</evidence>
<dbReference type="RefSeq" id="WP_194212503.1">
    <property type="nucleotide sequence ID" value="NZ_CP061205.1"/>
</dbReference>
<dbReference type="EMBL" id="JBHRSL010000002">
    <property type="protein sequence ID" value="MFC3050847.1"/>
    <property type="molecule type" value="Genomic_DNA"/>
</dbReference>
<keyword evidence="3" id="KW-1185">Reference proteome</keyword>
<keyword evidence="1" id="KW-1133">Transmembrane helix</keyword>
<dbReference type="Proteomes" id="UP001595444">
    <property type="component" value="Unassembled WGS sequence"/>
</dbReference>
<feature type="transmembrane region" description="Helical" evidence="1">
    <location>
        <begin position="113"/>
        <end position="131"/>
    </location>
</feature>
<organism evidence="2 3">
    <name type="scientific">Kordiimonas pumila</name>
    <dbReference type="NCBI Taxonomy" id="2161677"/>
    <lineage>
        <taxon>Bacteria</taxon>
        <taxon>Pseudomonadati</taxon>
        <taxon>Pseudomonadota</taxon>
        <taxon>Alphaproteobacteria</taxon>
        <taxon>Kordiimonadales</taxon>
        <taxon>Kordiimonadaceae</taxon>
        <taxon>Kordiimonas</taxon>
    </lineage>
</organism>
<evidence type="ECO:0000256" key="1">
    <source>
        <dbReference type="SAM" id="Phobius"/>
    </source>
</evidence>
<gene>
    <name evidence="2" type="ORF">ACFOKA_02900</name>
</gene>
<protein>
    <submittedName>
        <fullName evidence="2">Uncharacterized protein</fullName>
    </submittedName>
</protein>
<reference evidence="3" key="1">
    <citation type="journal article" date="2019" name="Int. J. Syst. Evol. Microbiol.">
        <title>The Global Catalogue of Microorganisms (GCM) 10K type strain sequencing project: providing services to taxonomists for standard genome sequencing and annotation.</title>
        <authorList>
            <consortium name="The Broad Institute Genomics Platform"/>
            <consortium name="The Broad Institute Genome Sequencing Center for Infectious Disease"/>
            <person name="Wu L."/>
            <person name="Ma J."/>
        </authorList>
    </citation>
    <scope>NUCLEOTIDE SEQUENCE [LARGE SCALE GENOMIC DNA]</scope>
    <source>
        <strain evidence="3">KCTC 62164</strain>
    </source>
</reference>